<feature type="domain" description="Glycosyltransferase 2-like" evidence="5">
    <location>
        <begin position="8"/>
        <end position="182"/>
    </location>
</feature>
<dbReference type="GO" id="GO:0016757">
    <property type="term" value="F:glycosyltransferase activity"/>
    <property type="evidence" value="ECO:0007669"/>
    <property type="project" value="UniProtKB-KW"/>
</dbReference>
<evidence type="ECO:0000256" key="1">
    <source>
        <dbReference type="ARBA" id="ARBA00004776"/>
    </source>
</evidence>
<keyword evidence="3" id="KW-0328">Glycosyltransferase</keyword>
<dbReference type="EMBL" id="LYXE01000200">
    <property type="protein sequence ID" value="PDV96455.1"/>
    <property type="molecule type" value="Genomic_DNA"/>
</dbReference>
<dbReference type="Proteomes" id="UP000220922">
    <property type="component" value="Unassembled WGS sequence"/>
</dbReference>
<dbReference type="OrthoDB" id="9813495at2"/>
<dbReference type="InterPro" id="IPR029044">
    <property type="entry name" value="Nucleotide-diphossugar_trans"/>
</dbReference>
<comment type="pathway">
    <text evidence="1">Cell wall biogenesis; cell wall polysaccharide biosynthesis.</text>
</comment>
<keyword evidence="4 6" id="KW-0808">Transferase</keyword>
<evidence type="ECO:0000259" key="5">
    <source>
        <dbReference type="Pfam" id="PF00535"/>
    </source>
</evidence>
<dbReference type="Gene3D" id="3.90.550.10">
    <property type="entry name" value="Spore Coat Polysaccharide Biosynthesis Protein SpsA, Chain A"/>
    <property type="match status" value="1"/>
</dbReference>
<dbReference type="InterPro" id="IPR001173">
    <property type="entry name" value="Glyco_trans_2-like"/>
</dbReference>
<evidence type="ECO:0000256" key="2">
    <source>
        <dbReference type="ARBA" id="ARBA00006739"/>
    </source>
</evidence>
<evidence type="ECO:0000313" key="6">
    <source>
        <dbReference type="EMBL" id="PDV96455.1"/>
    </source>
</evidence>
<name>A0A2H3KFJ0_9CHLR</name>
<dbReference type="SUPFAM" id="SSF53448">
    <property type="entry name" value="Nucleotide-diphospho-sugar transferases"/>
    <property type="match status" value="1"/>
</dbReference>
<protein>
    <submittedName>
        <fullName evidence="6">Glycosyl transferase</fullName>
    </submittedName>
</protein>
<comment type="similarity">
    <text evidence="2">Belongs to the glycosyltransferase 2 family.</text>
</comment>
<evidence type="ECO:0000313" key="7">
    <source>
        <dbReference type="Proteomes" id="UP000220922"/>
    </source>
</evidence>
<evidence type="ECO:0000256" key="3">
    <source>
        <dbReference type="ARBA" id="ARBA00022676"/>
    </source>
</evidence>
<proteinExistence type="inferred from homology"/>
<dbReference type="Pfam" id="PF00535">
    <property type="entry name" value="Glycos_transf_2"/>
    <property type="match status" value="1"/>
</dbReference>
<organism evidence="6 7">
    <name type="scientific">Candidatus Chloroploca asiatica</name>
    <dbReference type="NCBI Taxonomy" id="1506545"/>
    <lineage>
        <taxon>Bacteria</taxon>
        <taxon>Bacillati</taxon>
        <taxon>Chloroflexota</taxon>
        <taxon>Chloroflexia</taxon>
        <taxon>Chloroflexales</taxon>
        <taxon>Chloroflexineae</taxon>
        <taxon>Oscillochloridaceae</taxon>
        <taxon>Candidatus Chloroploca</taxon>
    </lineage>
</organism>
<dbReference type="PANTHER" id="PTHR43179">
    <property type="entry name" value="RHAMNOSYLTRANSFERASE WBBL"/>
    <property type="match status" value="1"/>
</dbReference>
<sequence length="304" mass="34336">MKPRVALLVLCYNGIEDTLACLASLQHLTYPREHYTIVVLDNASQDGTPARVQAAFPDVTVIENGANLGFAAGNNVGLRYALDHGYDYALLLNNDTEVAPDFLSILVAAAEASPRAGVVGPTIYYHADPDLIWSAGGWIDWQRGVGLMDGTGERDTGQYARPRPVDFVTGCALLVKRRVLEQAGLLDERFFMYYEETEWSVRVARAGYGILHVPAAQVWHKIPLDARFDQEYLAYYMTRNRLLFLQATGARPDTWLHALVLQDLRTYASLWLRPKWRTRRGRIGMGMAWLDFWRGRFGRLEQAL</sequence>
<dbReference type="PANTHER" id="PTHR43179:SF12">
    <property type="entry name" value="GALACTOFURANOSYLTRANSFERASE GLFT2"/>
    <property type="match status" value="1"/>
</dbReference>
<keyword evidence="7" id="KW-1185">Reference proteome</keyword>
<reference evidence="6 7" key="1">
    <citation type="submission" date="2016-05" db="EMBL/GenBank/DDBJ databases">
        <authorList>
            <person name="Lavstsen T."/>
            <person name="Jespersen J.S."/>
        </authorList>
    </citation>
    <scope>NUCLEOTIDE SEQUENCE [LARGE SCALE GENOMIC DNA]</scope>
    <source>
        <strain evidence="6 7">B7-9</strain>
    </source>
</reference>
<comment type="caution">
    <text evidence="6">The sequence shown here is derived from an EMBL/GenBank/DDBJ whole genome shotgun (WGS) entry which is preliminary data.</text>
</comment>
<gene>
    <name evidence="6" type="ORF">A9Q02_07100</name>
</gene>
<evidence type="ECO:0000256" key="4">
    <source>
        <dbReference type="ARBA" id="ARBA00022679"/>
    </source>
</evidence>
<dbReference type="CDD" id="cd04186">
    <property type="entry name" value="GT_2_like_c"/>
    <property type="match status" value="1"/>
</dbReference>
<accession>A0A2H3KFJ0</accession>
<dbReference type="AlphaFoldDB" id="A0A2H3KFJ0"/>